<dbReference type="EMBL" id="CP025781">
    <property type="protein sequence ID" value="QBC43285.1"/>
    <property type="molecule type" value="Genomic_DNA"/>
</dbReference>
<evidence type="ECO:0000313" key="2">
    <source>
        <dbReference type="Proteomes" id="UP000515917"/>
    </source>
</evidence>
<proteinExistence type="predicted"/>
<keyword evidence="2" id="KW-1185">Reference proteome</keyword>
<evidence type="ECO:0000313" key="1">
    <source>
        <dbReference type="EMBL" id="QBC43285.1"/>
    </source>
</evidence>
<dbReference type="KEGG" id="ifl:C1H71_06860"/>
<accession>A0A7G3G914</accession>
<name>A0A7G3G914_9NEIS</name>
<gene>
    <name evidence="1" type="ORF">C1H71_06860</name>
</gene>
<reference evidence="1 2" key="1">
    <citation type="submission" date="2018-01" db="EMBL/GenBank/DDBJ databases">
        <title>Genome sequence of Iodobacter sp. strain PCH194 isolated from Indian Trans-Himalaya.</title>
        <authorList>
            <person name="Kumar V."/>
            <person name="Thakur V."/>
            <person name="Kumar S."/>
            <person name="Singh D."/>
        </authorList>
    </citation>
    <scope>NUCLEOTIDE SEQUENCE [LARGE SCALE GENOMIC DNA]</scope>
    <source>
        <strain evidence="1 2">PCH194</strain>
    </source>
</reference>
<organism evidence="1 2">
    <name type="scientific">Iodobacter fluviatilis</name>
    <dbReference type="NCBI Taxonomy" id="537"/>
    <lineage>
        <taxon>Bacteria</taxon>
        <taxon>Pseudomonadati</taxon>
        <taxon>Pseudomonadota</taxon>
        <taxon>Betaproteobacteria</taxon>
        <taxon>Neisseriales</taxon>
        <taxon>Chitinibacteraceae</taxon>
        <taxon>Iodobacter</taxon>
    </lineage>
</organism>
<dbReference type="Proteomes" id="UP000515917">
    <property type="component" value="Chromosome"/>
</dbReference>
<sequence>MGGLRVFEVAALVLFLAVQEKNALAVATAPKSTCRRHQKDLFDFSLGSVDVSFTIALSRKMARHKACDEGNNALFPRSITQ</sequence>
<dbReference type="AlphaFoldDB" id="A0A7G3G914"/>
<protein>
    <submittedName>
        <fullName evidence="1">Uncharacterized protein</fullName>
    </submittedName>
</protein>